<evidence type="ECO:0000313" key="2">
    <source>
        <dbReference type="Proteomes" id="UP000327011"/>
    </source>
</evidence>
<comment type="caution">
    <text evidence="1">The sequence shown here is derived from an EMBL/GenBank/DDBJ whole genome shotgun (WGS) entry which is preliminary data.</text>
</comment>
<sequence>MQPKAVRPRHPGAYEPRRAYRGLVAAFGRWLNSLSERVQILVRAERVDLASTIGALEERIPQLPHPALAHAAREHAMFLTDLLIHLPDPGNKMINVWAVDVARRSVRTLPCPTWPVRPDRPFPSMCRCRPAVSNRPLPGSDELLKGRRFQ</sequence>
<accession>A0A5J5K3I7</accession>
<keyword evidence="2" id="KW-1185">Reference proteome</keyword>
<dbReference type="Proteomes" id="UP000327011">
    <property type="component" value="Unassembled WGS sequence"/>
</dbReference>
<dbReference type="EMBL" id="VYTZ01000004">
    <property type="protein sequence ID" value="KAA9378977.1"/>
    <property type="molecule type" value="Genomic_DNA"/>
</dbReference>
<dbReference type="AlphaFoldDB" id="A0A5J5K3I7"/>
<dbReference type="RefSeq" id="WP_150933577.1">
    <property type="nucleotide sequence ID" value="NZ_VYTZ01000004.1"/>
</dbReference>
<organism evidence="1 2">
    <name type="scientific">Microbispora cellulosiformans</name>
    <dbReference type="NCBI Taxonomy" id="2614688"/>
    <lineage>
        <taxon>Bacteria</taxon>
        <taxon>Bacillati</taxon>
        <taxon>Actinomycetota</taxon>
        <taxon>Actinomycetes</taxon>
        <taxon>Streptosporangiales</taxon>
        <taxon>Streptosporangiaceae</taxon>
        <taxon>Microbispora</taxon>
    </lineage>
</organism>
<name>A0A5J5K3I7_9ACTN</name>
<evidence type="ECO:0000313" key="1">
    <source>
        <dbReference type="EMBL" id="KAA9378977.1"/>
    </source>
</evidence>
<reference evidence="1 2" key="1">
    <citation type="submission" date="2019-09" db="EMBL/GenBank/DDBJ databases">
        <title>Screening of Novel Bioactive Compounds from Soil-Associated.</title>
        <authorList>
            <person name="Gong X."/>
        </authorList>
    </citation>
    <scope>NUCLEOTIDE SEQUENCE [LARGE SCALE GENOMIC DNA]</scope>
    <source>
        <strain evidence="1 2">Gxj-6</strain>
    </source>
</reference>
<protein>
    <submittedName>
        <fullName evidence="1">Uncharacterized protein</fullName>
    </submittedName>
</protein>
<gene>
    <name evidence="1" type="ORF">F5972_12150</name>
</gene>
<proteinExistence type="predicted"/>